<feature type="transmembrane region" description="Helical" evidence="12">
    <location>
        <begin position="603"/>
        <end position="625"/>
    </location>
</feature>
<keyword evidence="3 12" id="KW-0812">Transmembrane</keyword>
<keyword evidence="9" id="KW-0325">Glycoprotein</keyword>
<feature type="transmembrane region" description="Helical" evidence="12">
    <location>
        <begin position="709"/>
        <end position="732"/>
    </location>
</feature>
<dbReference type="GO" id="GO:0005248">
    <property type="term" value="F:voltage-gated sodium channel activity"/>
    <property type="evidence" value="ECO:0007669"/>
    <property type="project" value="TreeGrafter"/>
</dbReference>
<dbReference type="GO" id="GO:0022843">
    <property type="term" value="F:voltage-gated monoatomic cation channel activity"/>
    <property type="evidence" value="ECO:0007669"/>
    <property type="project" value="UniProtKB-ARBA"/>
</dbReference>
<feature type="compositionally biased region" description="Basic and acidic residues" evidence="11">
    <location>
        <begin position="43"/>
        <end position="60"/>
    </location>
</feature>
<dbReference type="InterPro" id="IPR005821">
    <property type="entry name" value="Ion_trans_dom"/>
</dbReference>
<keyword evidence="7" id="KW-0406">Ion transport</keyword>
<feature type="transmembrane region" description="Helical" evidence="12">
    <location>
        <begin position="495"/>
        <end position="518"/>
    </location>
</feature>
<evidence type="ECO:0000256" key="3">
    <source>
        <dbReference type="ARBA" id="ARBA00022692"/>
    </source>
</evidence>
<keyword evidence="10" id="KW-0407">Ion channel</keyword>
<evidence type="ECO:0000259" key="13">
    <source>
        <dbReference type="Pfam" id="PF00520"/>
    </source>
</evidence>
<feature type="transmembrane region" description="Helical" evidence="12">
    <location>
        <begin position="1230"/>
        <end position="1254"/>
    </location>
</feature>
<evidence type="ECO:0000313" key="15">
    <source>
        <dbReference type="EMBL" id="DAZ95903.1"/>
    </source>
</evidence>
<dbReference type="InterPro" id="IPR031649">
    <property type="entry name" value="GPHH_dom"/>
</dbReference>
<evidence type="ECO:0000256" key="4">
    <source>
        <dbReference type="ARBA" id="ARBA00022737"/>
    </source>
</evidence>
<feature type="transmembrane region" description="Helical" evidence="12">
    <location>
        <begin position="239"/>
        <end position="259"/>
    </location>
</feature>
<evidence type="ECO:0000256" key="8">
    <source>
        <dbReference type="ARBA" id="ARBA00023136"/>
    </source>
</evidence>
<dbReference type="GO" id="GO:0001518">
    <property type="term" value="C:voltage-gated sodium channel complex"/>
    <property type="evidence" value="ECO:0007669"/>
    <property type="project" value="TreeGrafter"/>
</dbReference>
<comment type="subcellular location">
    <subcellularLocation>
        <location evidence="1">Membrane</location>
        <topology evidence="1">Multi-pass membrane protein</topology>
    </subcellularLocation>
</comment>
<dbReference type="FunFam" id="1.20.120.350:FF:000009">
    <property type="entry name" value="Voltage-dependent T-type calcium channel subunit alpha"/>
    <property type="match status" value="1"/>
</dbReference>
<evidence type="ECO:0000256" key="9">
    <source>
        <dbReference type="ARBA" id="ARBA00023180"/>
    </source>
</evidence>
<reference evidence="15" key="1">
    <citation type="submission" date="2022-11" db="EMBL/GenBank/DDBJ databases">
        <authorList>
            <person name="Morgan W.R."/>
            <person name="Tartar A."/>
        </authorList>
    </citation>
    <scope>NUCLEOTIDE SEQUENCE</scope>
    <source>
        <strain evidence="15">ARSEF 373</strain>
    </source>
</reference>
<dbReference type="Gene3D" id="1.10.238.10">
    <property type="entry name" value="EF-hand"/>
    <property type="match status" value="1"/>
</dbReference>
<evidence type="ECO:0000259" key="14">
    <source>
        <dbReference type="Pfam" id="PF16905"/>
    </source>
</evidence>
<feature type="domain" description="Ion transport" evidence="13">
    <location>
        <begin position="953"/>
        <end position="1263"/>
    </location>
</feature>
<feature type="transmembrane region" description="Helical" evidence="12">
    <location>
        <begin position="793"/>
        <end position="816"/>
    </location>
</feature>
<dbReference type="InterPro" id="IPR043203">
    <property type="entry name" value="VGCC_Ca_Na"/>
</dbReference>
<feature type="transmembrane region" description="Helical" evidence="12">
    <location>
        <begin position="294"/>
        <end position="316"/>
    </location>
</feature>
<feature type="transmembrane region" description="Helical" evidence="12">
    <location>
        <begin position="1376"/>
        <end position="1394"/>
    </location>
</feature>
<feature type="region of interest" description="Disordered" evidence="11">
    <location>
        <begin position="863"/>
        <end position="910"/>
    </location>
</feature>
<evidence type="ECO:0000256" key="10">
    <source>
        <dbReference type="ARBA" id="ARBA00023303"/>
    </source>
</evidence>
<name>A0AAV2YRG8_9STRA</name>
<feature type="domain" description="Ion transport" evidence="13">
    <location>
        <begin position="161"/>
        <end position="525"/>
    </location>
</feature>
<feature type="domain" description="Voltage-dependent L-type calcium channel IQ-associated" evidence="14">
    <location>
        <begin position="1582"/>
        <end position="1622"/>
    </location>
</feature>
<evidence type="ECO:0000256" key="6">
    <source>
        <dbReference type="ARBA" id="ARBA00022989"/>
    </source>
</evidence>
<evidence type="ECO:0000256" key="11">
    <source>
        <dbReference type="SAM" id="MobiDB-lite"/>
    </source>
</evidence>
<dbReference type="Gene3D" id="1.10.287.70">
    <property type="match status" value="4"/>
</dbReference>
<accession>A0AAV2YRG8</accession>
<dbReference type="PANTHER" id="PTHR10037:SF62">
    <property type="entry name" value="SODIUM CHANNEL PROTEIN 60E"/>
    <property type="match status" value="1"/>
</dbReference>
<dbReference type="InterPro" id="IPR027359">
    <property type="entry name" value="Volt_channel_dom_sf"/>
</dbReference>
<feature type="transmembrane region" description="Helical" evidence="12">
    <location>
        <begin position="1537"/>
        <end position="1561"/>
    </location>
</feature>
<keyword evidence="5" id="KW-0851">Voltage-gated channel</keyword>
<feature type="domain" description="Ion transport" evidence="13">
    <location>
        <begin position="1312"/>
        <end position="1571"/>
    </location>
</feature>
<comment type="caution">
    <text evidence="15">The sequence shown here is derived from an EMBL/GenBank/DDBJ whole genome shotgun (WGS) entry which is preliminary data.</text>
</comment>
<gene>
    <name evidence="15" type="ORF">N0F65_012614</name>
</gene>
<feature type="transmembrane region" description="Helical" evidence="12">
    <location>
        <begin position="1345"/>
        <end position="1364"/>
    </location>
</feature>
<evidence type="ECO:0000256" key="7">
    <source>
        <dbReference type="ARBA" id="ARBA00023065"/>
    </source>
</evidence>
<evidence type="ECO:0000256" key="2">
    <source>
        <dbReference type="ARBA" id="ARBA00022448"/>
    </source>
</evidence>
<evidence type="ECO:0000256" key="12">
    <source>
        <dbReference type="SAM" id="Phobius"/>
    </source>
</evidence>
<reference evidence="15" key="2">
    <citation type="journal article" date="2023" name="Microbiol Resour">
        <title>Decontamination and Annotation of the Draft Genome Sequence of the Oomycete Lagenidium giganteum ARSEF 373.</title>
        <authorList>
            <person name="Morgan W.R."/>
            <person name="Tartar A."/>
        </authorList>
    </citation>
    <scope>NUCLEOTIDE SEQUENCE</scope>
    <source>
        <strain evidence="15">ARSEF 373</strain>
    </source>
</reference>
<dbReference type="Gene3D" id="1.20.120.350">
    <property type="entry name" value="Voltage-gated potassium channels. Chain C"/>
    <property type="match status" value="4"/>
</dbReference>
<dbReference type="SUPFAM" id="SSF81324">
    <property type="entry name" value="Voltage-gated potassium channels"/>
    <property type="match status" value="4"/>
</dbReference>
<dbReference type="Pfam" id="PF00520">
    <property type="entry name" value="Ion_trans"/>
    <property type="match status" value="4"/>
</dbReference>
<evidence type="ECO:0000313" key="16">
    <source>
        <dbReference type="Proteomes" id="UP001146120"/>
    </source>
</evidence>
<feature type="domain" description="Ion transport" evidence="13">
    <location>
        <begin position="574"/>
        <end position="822"/>
    </location>
</feature>
<keyword evidence="8 12" id="KW-0472">Membrane</keyword>
<evidence type="ECO:0000256" key="5">
    <source>
        <dbReference type="ARBA" id="ARBA00022882"/>
    </source>
</evidence>
<keyword evidence="6 12" id="KW-1133">Transmembrane helix</keyword>
<keyword evidence="4" id="KW-0677">Repeat</keyword>
<feature type="region of interest" description="Disordered" evidence="11">
    <location>
        <begin position="43"/>
        <end position="63"/>
    </location>
</feature>
<feature type="transmembrane region" description="Helical" evidence="12">
    <location>
        <begin position="989"/>
        <end position="1014"/>
    </location>
</feature>
<dbReference type="Pfam" id="PF16905">
    <property type="entry name" value="GPHH"/>
    <property type="match status" value="1"/>
</dbReference>
<organism evidence="15 16">
    <name type="scientific">Lagenidium giganteum</name>
    <dbReference type="NCBI Taxonomy" id="4803"/>
    <lineage>
        <taxon>Eukaryota</taxon>
        <taxon>Sar</taxon>
        <taxon>Stramenopiles</taxon>
        <taxon>Oomycota</taxon>
        <taxon>Peronosporomycetes</taxon>
        <taxon>Pythiales</taxon>
        <taxon>Pythiaceae</taxon>
    </lineage>
</organism>
<protein>
    <recommendedName>
        <fullName evidence="17">EF-hand domain-containing protein</fullName>
    </recommendedName>
</protein>
<feature type="transmembrane region" description="Helical" evidence="12">
    <location>
        <begin position="1431"/>
        <end position="1455"/>
    </location>
</feature>
<keyword evidence="16" id="KW-1185">Reference proteome</keyword>
<proteinExistence type="predicted"/>
<evidence type="ECO:0000256" key="1">
    <source>
        <dbReference type="ARBA" id="ARBA00004141"/>
    </source>
</evidence>
<evidence type="ECO:0008006" key="17">
    <source>
        <dbReference type="Google" id="ProtNLM"/>
    </source>
</evidence>
<feature type="transmembrane region" description="Helical" evidence="12">
    <location>
        <begin position="206"/>
        <end position="227"/>
    </location>
</feature>
<keyword evidence="2" id="KW-0813">Transport</keyword>
<feature type="transmembrane region" description="Helical" evidence="12">
    <location>
        <begin position="1069"/>
        <end position="1101"/>
    </location>
</feature>
<sequence>MSMEDIASLTASRVTTVAIRRRGISRGSGTATNFAINAFQSAVERRRARDRPNRKDESPELHPYAIGRRRMSLQARTSATTMVSMSPDRGNAPDTNDIVQSMINASAGSYAWDDGASDIADRYNFYAHGRRFLFATCSLGYFDESSEFRQRIIWFITSREFDRLVLAMIVANSIVLAIPDLSKMTPEGELDSTNSLRNTVFNNADLIFTSLFFVECMLKIIAMGLFGEKGAYLMDPWNWIDFLVVTVGIVAALPGISSVDGFSAVRMLRPLRILNAVSGIKKLVAALLQSIPELLTVVAFLLFLFFFYGVIGVQLWSGALHARCRLTPLPVQMDPNMTWNATQFQQYQLNVVNMYTDLDLACKDEHGKNIDVDNSSWSHDTSPWVRPRICYWPVADEDNPQTCALDGLGYRQCPQNQTCGSDFDSYGNFRFTHPNSAIVKYVLETTTFQDNMNFGLTTFDNIGRASMNLFIVLPREGWSDIMYMLQDAGYEVGSVLYFVSFVLIASYFVLNLTLAVIWDNFTDASLREATQSQQKQKQSILPQIKRVNLESRIMPTNHMSTARRIVIRVVNSTAFNVARTSLILLNTIILSLDQYPIDYELNYIIEVINFSLTLAFLVEMVLKIISFGWRQYLQDRYNVFDALVVIVGIAELSIAPPQFLTGVASTDKSRAQAFSGLRSLRIFALFKLTRSWTSLQKLLSTIAASIKELGNFGILLMLFMYVYALVGMQAFGNRFRFDAYGYQVPLGAAASYIPRANFDTILWSMVTIFQILTGENWNSVMMDAWRATGWMGALYFVSLVIFGQFILLNLFLAIMLGNFEDSTGVEAMNELKDELRRRSRVIPVRMEGAAALNAARPSNPNMKVAAVSDSASRKKSSMLRQKPMTARAQKLTGGGSAPLPPPPLKRRLSLSQRSSSNLFAEKPPPKHPLTGRALFVFSTNSAVRKFVHQFVTHPRFDSAMMVLVACSTISVALDNPLEDPEGLRMRILFFLDLITSSLFLIEVLLKLIAFGVWFDPNAYLRDGWNVLDFVLTATAMPGLAGSSQSKALSAIKSFRALRPLRMITRNPGLKLVVSSLIASVPQIINVMMVCLLVFTVFSIVAVNNLKGKLYSCQGDVFDSLSQAQQDLITYPRPWANLTVEEQSWFQDNQSALAYKNMTVSDGGILTSRLLCGWLGATWDRTIPQSFDNVLLGVLSLYEISTTEGWVTVMLAGVDARDIDMQPVPNAHEGWTIFFITYICMGSFFVIQLFIGVVIENFNRMKDKLDGTFVLTFSQREWLLISQAMLNLKPVRKMKTPRSKIRRTCFRLAQSPTLESGIMGCIILNTIMMALTYFGEDDLFRQATDYCNYAFALIFTFESAVKIIGLGRYYWKDSWNIFDFSIVVGSFFGMLYVWGGGSASGANSASIRSLRVARLIRLVQSAPSLRQLTNTLWITLPSLVNIGGLLSLVFFIYAGLGVQLFAKVKMGDLVTPTTNFQTISRAMTTLIRCATGERWNDLMHELSSHNDCKADLSYQSDMCGFNNAPDCKPLTGCGTTVAFAYFCSFTLLVTFILLNIFIAVILEGFADEKDRANSVLLPQHYENFVNVWAMLDPEATGFIEWHQFPRLLQLLDEPLGFGRNQPSLDEMRLFMDHLDLSIYNGNKVFFSDAVRKLAKFVLDVVNGGIVDDLPPTITTDQKWRTWLRGSKIRKMERCSHRLNHIHAAVLLHDSVKSLLFREELHTRVAKFKRLTADLFRRTGDVSSAAQIGVSAFDLAGASDAKGDDDEDELMWMLSM</sequence>
<feature type="transmembrane region" description="Helical" evidence="12">
    <location>
        <begin position="1315"/>
        <end position="1333"/>
    </location>
</feature>
<dbReference type="PANTHER" id="PTHR10037">
    <property type="entry name" value="VOLTAGE-GATED CATION CHANNEL CALCIUM AND SODIUM"/>
    <property type="match status" value="1"/>
</dbReference>
<dbReference type="EMBL" id="DAKRPA010000185">
    <property type="protein sequence ID" value="DAZ95903.1"/>
    <property type="molecule type" value="Genomic_DNA"/>
</dbReference>
<dbReference type="Proteomes" id="UP001146120">
    <property type="component" value="Unassembled WGS sequence"/>
</dbReference>